<evidence type="ECO:0000256" key="13">
    <source>
        <dbReference type="PIRSR" id="PIRSR634016-4"/>
    </source>
</evidence>
<evidence type="ECO:0000259" key="14">
    <source>
        <dbReference type="Pfam" id="PF01433"/>
    </source>
</evidence>
<dbReference type="PROSITE" id="PS51257">
    <property type="entry name" value="PROKAR_LIPOPROTEIN"/>
    <property type="match status" value="1"/>
</dbReference>
<dbReference type="InterPro" id="IPR001930">
    <property type="entry name" value="Peptidase_M1"/>
</dbReference>
<keyword evidence="10" id="KW-0449">Lipoprotein</keyword>
<evidence type="ECO:0000256" key="3">
    <source>
        <dbReference type="ARBA" id="ARBA00022438"/>
    </source>
</evidence>
<evidence type="ECO:0000256" key="2">
    <source>
        <dbReference type="ARBA" id="ARBA00010136"/>
    </source>
</evidence>
<evidence type="ECO:0000313" key="18">
    <source>
        <dbReference type="RefSeq" id="XP_028144086.1"/>
    </source>
</evidence>
<dbReference type="PANTHER" id="PTHR11533">
    <property type="entry name" value="PROTEASE M1 ZINC METALLOPROTEASE"/>
    <property type="match status" value="1"/>
</dbReference>
<dbReference type="GO" id="GO:0070006">
    <property type="term" value="F:metalloaminopeptidase activity"/>
    <property type="evidence" value="ECO:0007669"/>
    <property type="project" value="TreeGrafter"/>
</dbReference>
<dbReference type="PRINTS" id="PR00756">
    <property type="entry name" value="ALADIPTASE"/>
</dbReference>
<feature type="binding site" evidence="12">
    <location>
        <position position="339"/>
    </location>
    <ligand>
        <name>Zn(2+)</name>
        <dbReference type="ChEBI" id="CHEBI:29105"/>
        <note>catalytic</note>
    </ligand>
</feature>
<dbReference type="InterPro" id="IPR042097">
    <property type="entry name" value="Aminopeptidase_N-like_N_sf"/>
</dbReference>
<dbReference type="Pfam" id="PF01433">
    <property type="entry name" value="Peptidase_M1"/>
    <property type="match status" value="1"/>
</dbReference>
<dbReference type="Pfam" id="PF17900">
    <property type="entry name" value="Peptidase_M1_N"/>
    <property type="match status" value="1"/>
</dbReference>
<evidence type="ECO:0000256" key="6">
    <source>
        <dbReference type="ARBA" id="ARBA00022723"/>
    </source>
</evidence>
<reference evidence="18" key="1">
    <citation type="submission" date="2025-04" db="UniProtKB">
        <authorList>
            <consortium name="RefSeq"/>
        </authorList>
    </citation>
    <scope>IDENTIFICATION</scope>
</reference>
<dbReference type="GO" id="GO:0098552">
    <property type="term" value="C:side of membrane"/>
    <property type="evidence" value="ECO:0007669"/>
    <property type="project" value="UniProtKB-KW"/>
</dbReference>
<dbReference type="SUPFAM" id="SSF63737">
    <property type="entry name" value="Leukotriene A4 hydrolase N-terminal domain"/>
    <property type="match status" value="1"/>
</dbReference>
<evidence type="ECO:0000256" key="7">
    <source>
        <dbReference type="ARBA" id="ARBA00022801"/>
    </source>
</evidence>
<comment type="similarity">
    <text evidence="2">Belongs to the peptidase M1 family.</text>
</comment>
<keyword evidence="4" id="KW-0336">GPI-anchor</keyword>
<dbReference type="InterPro" id="IPR045357">
    <property type="entry name" value="Aminopeptidase_N-like_N"/>
</dbReference>
<sequence>MFKYYFVVLCFSLYFAVGCFECLTYRLNPSEAVPITYEIVIKPDLDNDVFHGEVIIYVVTKISLNGITLHSDELNITDVYINQIKGCYVEETEERITVKYNNGPLQPGEHTLLFKYSGKIRPSHGLIKALYEYKDTKEYVYVTDLEPNKARRVFPCFDEPQFKAKYHIKLVSPNETYAAISNMPEITKFRTSYGIVHEFAASVPMSTYLVSFAFTNFPYYSENFEYQGRQIPIRIFTVNASKENNEFAMQCVKTALSFYSDYTDISYPLPKLDMIEYKREESAATENWGLITFRQGLLTTPLRIYSKFQIKLVAFHELSHFWFGNLVTNAWWNDIWLQEGFATYMSYKLSAQDNNNTQLDEMKSYNFNEFFETEIYEKSQPIVQYLPDPSKIADVFNGLVYEKASAILLMLEDEIGQEKFKEIIRTFLKKYAYHTATTNDFITVVEEVVSDIPLRTFLESYLYQNKFPVLNVDIVNNSTYVITQQICETVQQEPISATKWTIPISYQTDYSNDSKHVWFHREMEELRLEEADAKWIIFNPEGNQMYKAIWSTNIWNKIISNFDLMDYSTTDTVISDAYYSFRFNKIKCEIVIHLMEQLKPEHKRKWILFYAFYDHLKENLFCHKYTEEATLFWKFLKRRFSETNYPKTPKLRKPESCDNQYIIQNEDYRKNLDQCATWIRENLKEKDSNAIKTIL</sequence>
<dbReference type="GO" id="GO:0005886">
    <property type="term" value="C:plasma membrane"/>
    <property type="evidence" value="ECO:0007669"/>
    <property type="project" value="UniProtKB-SubCell"/>
</dbReference>
<dbReference type="GO" id="GO:0005615">
    <property type="term" value="C:extracellular space"/>
    <property type="evidence" value="ECO:0007669"/>
    <property type="project" value="TreeGrafter"/>
</dbReference>
<keyword evidence="5" id="KW-0645">Protease</keyword>
<keyword evidence="4" id="KW-0325">Glycoprotein</keyword>
<keyword evidence="4" id="KW-0472">Membrane</keyword>
<dbReference type="GO" id="GO:0005737">
    <property type="term" value="C:cytoplasm"/>
    <property type="evidence" value="ECO:0007669"/>
    <property type="project" value="TreeGrafter"/>
</dbReference>
<dbReference type="RefSeq" id="XP_050501489.1">
    <property type="nucleotide sequence ID" value="XM_050645532.1"/>
</dbReference>
<reference evidence="16" key="2">
    <citation type="submission" date="2025-05" db="UniProtKB">
        <authorList>
            <consortium name="EnsemblMetazoa"/>
        </authorList>
    </citation>
    <scope>IDENTIFICATION</scope>
</reference>
<dbReference type="Gene3D" id="1.10.390.10">
    <property type="entry name" value="Neutral Protease Domain 2"/>
    <property type="match status" value="1"/>
</dbReference>
<dbReference type="PANTHER" id="PTHR11533:SF299">
    <property type="entry name" value="AMINOPEPTIDASE"/>
    <property type="match status" value="1"/>
</dbReference>
<keyword evidence="8 12" id="KW-0862">Zinc</keyword>
<dbReference type="CDD" id="cd09601">
    <property type="entry name" value="M1_APN-Q_like"/>
    <property type="match status" value="1"/>
</dbReference>
<dbReference type="GO" id="GO:0042277">
    <property type="term" value="F:peptide binding"/>
    <property type="evidence" value="ECO:0007669"/>
    <property type="project" value="TreeGrafter"/>
</dbReference>
<evidence type="ECO:0000256" key="10">
    <source>
        <dbReference type="ARBA" id="ARBA00023288"/>
    </source>
</evidence>
<evidence type="ECO:0000313" key="17">
    <source>
        <dbReference type="Proteomes" id="UP001652700"/>
    </source>
</evidence>
<keyword evidence="9" id="KW-0482">Metalloprotease</keyword>
<dbReference type="FunFam" id="1.10.390.10:FF:000013">
    <property type="entry name" value="Aminopeptidase N"/>
    <property type="match status" value="1"/>
</dbReference>
<dbReference type="GeneID" id="114337754"/>
<evidence type="ECO:0000256" key="1">
    <source>
        <dbReference type="ARBA" id="ARBA00004609"/>
    </source>
</evidence>
<dbReference type="Gene3D" id="2.60.40.1730">
    <property type="entry name" value="tricorn interacting facor f3 domain"/>
    <property type="match status" value="1"/>
</dbReference>
<keyword evidence="6 12" id="KW-0479">Metal-binding</keyword>
<keyword evidence="7" id="KW-0378">Hydrolase</keyword>
<dbReference type="GO" id="GO:0043171">
    <property type="term" value="P:peptide catabolic process"/>
    <property type="evidence" value="ECO:0007669"/>
    <property type="project" value="TreeGrafter"/>
</dbReference>
<dbReference type="InterPro" id="IPR050344">
    <property type="entry name" value="Peptidase_M1_aminopeptidases"/>
</dbReference>
<dbReference type="InterPro" id="IPR034016">
    <property type="entry name" value="M1_APN-typ"/>
</dbReference>
<accession>A0A6P7G530</accession>
<evidence type="ECO:0000313" key="16">
    <source>
        <dbReference type="EnsemblMetazoa" id="XP_050501489.1"/>
    </source>
</evidence>
<evidence type="ECO:0000256" key="12">
    <source>
        <dbReference type="PIRSR" id="PIRSR634016-3"/>
    </source>
</evidence>
<dbReference type="Proteomes" id="UP001652700">
    <property type="component" value="Unplaced"/>
</dbReference>
<protein>
    <submittedName>
        <fullName evidence="18">Glutamyl aminopeptidase-like</fullName>
    </submittedName>
</protein>
<feature type="domain" description="Aminopeptidase N-like N-terminal" evidence="15">
    <location>
        <begin position="33"/>
        <end position="209"/>
    </location>
</feature>
<feature type="active site" description="Proton acceptor" evidence="11">
    <location>
        <position position="317"/>
    </location>
</feature>
<comment type="subcellular location">
    <subcellularLocation>
        <location evidence="1">Cell membrane</location>
        <topology evidence="1">Lipid-anchor</topology>
        <topology evidence="1">GPI-anchor</topology>
    </subcellularLocation>
</comment>
<comment type="cofactor">
    <cofactor evidence="12">
        <name>Zn(2+)</name>
        <dbReference type="ChEBI" id="CHEBI:29105"/>
    </cofactor>
    <text evidence="12">Binds 1 zinc ion per subunit.</text>
</comment>
<evidence type="ECO:0000256" key="5">
    <source>
        <dbReference type="ARBA" id="ARBA00022670"/>
    </source>
</evidence>
<dbReference type="KEGG" id="dvv:114337754"/>
<dbReference type="EnsemblMetazoa" id="XM_050645532.1">
    <property type="protein sequence ID" value="XP_050501489.1"/>
    <property type="gene ID" value="LOC114337754"/>
</dbReference>
<keyword evidence="3" id="KW-0031">Aminopeptidase</keyword>
<dbReference type="AlphaFoldDB" id="A0A6P7G530"/>
<dbReference type="GO" id="GO:0006508">
    <property type="term" value="P:proteolysis"/>
    <property type="evidence" value="ECO:0007669"/>
    <property type="project" value="UniProtKB-KW"/>
</dbReference>
<dbReference type="GO" id="GO:0008270">
    <property type="term" value="F:zinc ion binding"/>
    <property type="evidence" value="ECO:0007669"/>
    <property type="project" value="InterPro"/>
</dbReference>
<feature type="binding site" evidence="12">
    <location>
        <position position="316"/>
    </location>
    <ligand>
        <name>Zn(2+)</name>
        <dbReference type="ChEBI" id="CHEBI:29105"/>
        <note>catalytic</note>
    </ligand>
</feature>
<feature type="domain" description="Peptidase M1 membrane alanine aminopeptidase" evidence="14">
    <location>
        <begin position="247"/>
        <end position="460"/>
    </location>
</feature>
<evidence type="ECO:0000256" key="4">
    <source>
        <dbReference type="ARBA" id="ARBA00022622"/>
    </source>
</evidence>
<dbReference type="InParanoid" id="A0A6P7G530"/>
<dbReference type="SUPFAM" id="SSF55486">
    <property type="entry name" value="Metalloproteases ('zincins'), catalytic domain"/>
    <property type="match status" value="1"/>
</dbReference>
<dbReference type="InterPro" id="IPR014782">
    <property type="entry name" value="Peptidase_M1_dom"/>
</dbReference>
<evidence type="ECO:0000256" key="9">
    <source>
        <dbReference type="ARBA" id="ARBA00023049"/>
    </source>
</evidence>
<dbReference type="InterPro" id="IPR027268">
    <property type="entry name" value="Peptidase_M4/M1_CTD_sf"/>
</dbReference>
<feature type="binding site" evidence="12">
    <location>
        <position position="320"/>
    </location>
    <ligand>
        <name>Zn(2+)</name>
        <dbReference type="ChEBI" id="CHEBI:29105"/>
        <note>catalytic</note>
    </ligand>
</feature>
<organism evidence="18">
    <name type="scientific">Diabrotica virgifera virgifera</name>
    <name type="common">western corn rootworm</name>
    <dbReference type="NCBI Taxonomy" id="50390"/>
    <lineage>
        <taxon>Eukaryota</taxon>
        <taxon>Metazoa</taxon>
        <taxon>Ecdysozoa</taxon>
        <taxon>Arthropoda</taxon>
        <taxon>Hexapoda</taxon>
        <taxon>Insecta</taxon>
        <taxon>Pterygota</taxon>
        <taxon>Neoptera</taxon>
        <taxon>Endopterygota</taxon>
        <taxon>Coleoptera</taxon>
        <taxon>Polyphaga</taxon>
        <taxon>Cucujiformia</taxon>
        <taxon>Chrysomeloidea</taxon>
        <taxon>Chrysomelidae</taxon>
        <taxon>Galerucinae</taxon>
        <taxon>Diabroticina</taxon>
        <taxon>Diabroticites</taxon>
        <taxon>Diabrotica</taxon>
    </lineage>
</organism>
<evidence type="ECO:0000256" key="8">
    <source>
        <dbReference type="ARBA" id="ARBA00022833"/>
    </source>
</evidence>
<name>A0A6P7G530_DIAVI</name>
<proteinExistence type="inferred from homology"/>
<dbReference type="OrthoDB" id="10031169at2759"/>
<feature type="site" description="Transition state stabilizer" evidence="13">
    <location>
        <position position="401"/>
    </location>
</feature>
<gene>
    <name evidence="18" type="primary">LOC114337754</name>
</gene>
<dbReference type="Gene3D" id="2.60.40.1910">
    <property type="match status" value="1"/>
</dbReference>
<evidence type="ECO:0000256" key="11">
    <source>
        <dbReference type="PIRSR" id="PIRSR634016-1"/>
    </source>
</evidence>
<dbReference type="RefSeq" id="XP_028144086.1">
    <property type="nucleotide sequence ID" value="XM_028288285.1"/>
</dbReference>
<evidence type="ECO:0000259" key="15">
    <source>
        <dbReference type="Pfam" id="PF17900"/>
    </source>
</evidence>
<keyword evidence="17" id="KW-1185">Reference proteome</keyword>